<feature type="compositionally biased region" description="Polar residues" evidence="5">
    <location>
        <begin position="449"/>
        <end position="493"/>
    </location>
</feature>
<evidence type="ECO:0000313" key="8">
    <source>
        <dbReference type="Proteomes" id="UP000054007"/>
    </source>
</evidence>
<protein>
    <recommendedName>
        <fullName evidence="6">Protein kinase domain-containing protein</fullName>
    </recommendedName>
</protein>
<dbReference type="AlphaFoldDB" id="A0A0D7BQS7"/>
<feature type="compositionally biased region" description="Polar residues" evidence="5">
    <location>
        <begin position="78"/>
        <end position="87"/>
    </location>
</feature>
<gene>
    <name evidence="7" type="ORF">CYLTODRAFT_486241</name>
</gene>
<feature type="compositionally biased region" description="Basic and acidic residues" evidence="5">
    <location>
        <begin position="91"/>
        <end position="108"/>
    </location>
</feature>
<dbReference type="InterPro" id="IPR051681">
    <property type="entry name" value="Ser/Thr_Kinases-Pseudokinases"/>
</dbReference>
<dbReference type="InterPro" id="IPR000719">
    <property type="entry name" value="Prot_kinase_dom"/>
</dbReference>
<feature type="region of interest" description="Disordered" evidence="5">
    <location>
        <begin position="437"/>
        <end position="493"/>
    </location>
</feature>
<evidence type="ECO:0000256" key="5">
    <source>
        <dbReference type="SAM" id="MobiDB-lite"/>
    </source>
</evidence>
<keyword evidence="1" id="KW-0808">Transferase</keyword>
<feature type="compositionally biased region" description="Basic and acidic residues" evidence="5">
    <location>
        <begin position="655"/>
        <end position="673"/>
    </location>
</feature>
<dbReference type="InterPro" id="IPR054000">
    <property type="entry name" value="MLKL_N"/>
</dbReference>
<name>A0A0D7BQS7_9AGAR</name>
<proteinExistence type="predicted"/>
<dbReference type="PROSITE" id="PS50011">
    <property type="entry name" value="PROTEIN_KINASE_DOM"/>
    <property type="match status" value="1"/>
</dbReference>
<dbReference type="Gene3D" id="1.20.930.20">
    <property type="entry name" value="Adaptor protein Cbl, N-terminal domain"/>
    <property type="match status" value="1"/>
</dbReference>
<dbReference type="InterPro" id="IPR036537">
    <property type="entry name" value="Adaptor_Cbl_N_dom_sf"/>
</dbReference>
<keyword evidence="3 4" id="KW-0067">ATP-binding</keyword>
<dbReference type="InterPro" id="IPR011009">
    <property type="entry name" value="Kinase-like_dom_sf"/>
</dbReference>
<feature type="region of interest" description="Disordered" evidence="5">
    <location>
        <begin position="937"/>
        <end position="957"/>
    </location>
</feature>
<evidence type="ECO:0000259" key="6">
    <source>
        <dbReference type="PROSITE" id="PS50011"/>
    </source>
</evidence>
<dbReference type="InterPro" id="IPR001245">
    <property type="entry name" value="Ser-Thr/Tyr_kinase_cat_dom"/>
</dbReference>
<feature type="region of interest" description="Disordered" evidence="5">
    <location>
        <begin position="297"/>
        <end position="341"/>
    </location>
</feature>
<feature type="region of interest" description="Disordered" evidence="5">
    <location>
        <begin position="78"/>
        <end position="108"/>
    </location>
</feature>
<keyword evidence="8" id="KW-1185">Reference proteome</keyword>
<dbReference type="GO" id="GO:0004674">
    <property type="term" value="F:protein serine/threonine kinase activity"/>
    <property type="evidence" value="ECO:0007669"/>
    <property type="project" value="UniProtKB-KW"/>
</dbReference>
<dbReference type="Pfam" id="PF07714">
    <property type="entry name" value="PK_Tyr_Ser-Thr"/>
    <property type="match status" value="1"/>
</dbReference>
<dbReference type="SUPFAM" id="SSF56112">
    <property type="entry name" value="Protein kinase-like (PK-like)"/>
    <property type="match status" value="1"/>
</dbReference>
<evidence type="ECO:0000256" key="3">
    <source>
        <dbReference type="ARBA" id="ARBA00022840"/>
    </source>
</evidence>
<dbReference type="STRING" id="1314674.A0A0D7BQS7"/>
<organism evidence="7 8">
    <name type="scientific">Cylindrobasidium torrendii FP15055 ss-10</name>
    <dbReference type="NCBI Taxonomy" id="1314674"/>
    <lineage>
        <taxon>Eukaryota</taxon>
        <taxon>Fungi</taxon>
        <taxon>Dikarya</taxon>
        <taxon>Basidiomycota</taxon>
        <taxon>Agaricomycotina</taxon>
        <taxon>Agaricomycetes</taxon>
        <taxon>Agaricomycetidae</taxon>
        <taxon>Agaricales</taxon>
        <taxon>Marasmiineae</taxon>
        <taxon>Physalacriaceae</taxon>
        <taxon>Cylindrobasidium</taxon>
    </lineage>
</organism>
<sequence>MEDADFDYSDGPAEATHRAVPMLPPSRSSRLFVPNQSHFTASTATLLDQQQQQPKTLLLDDSKDLVDDTWRKIVGAPQPSSSISTWSWWRGESEPTEKTTKDNTPREEQEWEYTKKRVATAVRAILGTSIDVAHEALMLSAELLEFAPVPGLQNVARALLQIWDSAQLMDMNRQRCRRLAERCADTLLSVLQEVHDCGGQVTDELTLPLMKLERAFKDIRLLLQKQLHRSFLKRFLKRDEIMRELSGCDQGLHDALDMFGISVQIRILKQVQASDSRRERENHLILATIRHSAWSQAGLPPSSSHASLRSPGSSVDLGSYSPPMALPPPPTPSSFSQLGSPPHMLPTESTVLPTLQDIRLRQNEHDTADDISDLHQRLRDALAAQTDIEVLNTLGIRHEEMPEALKTLQRTLEKLNDRHICSPTPGVMPMSRSSVDYSVGHGRNRMHNRTQSQHATEGSQSSGRQRSKTISSFRRMSTGSSIMGSPPALTTVQSVSEDRTLELEFVESGIDALRRMSRNTDMNLPSWTITRFEVERDAKIGMGGFSDVFKGTWRGRTVAIKVLAETTPRNLFIREVEIWKRLSHPNVMPFYGASSAVGEPPWFFVSPYAKHGSLSQFLQRVSSERDRANSVPDGRHSRNGSASSGIGLGLGLSESDSRGRVRAGSDTKEGPYTDPRGWDLHKFMREIAEGMLYLHSQDVLHGDLKASNVLVNEGYHCLISDFGQSEMKSEAYRISGAAQPLGTFRWLAPELMLGESMMTPEADVYAFAMCCVEILSMGKVPWAMMDDASVRWAVTSDDGRPAIPRSRFTTPALIQLIDCCWARKWETRPNFAAIISVLGSLKPLALSNGESGSPYMPRLSQSVDWRAQGDNFRERSTLHQHSPQPAPHNSPYAGMALQPVHLSLVPEGSETSSAAPSALDSVATLVPRGIDRLNSQASAASSVLEHPPVSDSARLHQESNDERRYRLMLNHKFHPSLTLPLWTPTKVHLGAVGYLSKPNGNFVTLFNALSPSKSPKGQHPSALPTIIGYGDLKRSTQKMEVRNAAKRGIDALTGMFRKPGDPSRYSHPLRAGHKAAFLYTESTTYKYLDTLDAAKKWFTTHALEILAIYGPEHDIQREDLFLVIGTLNTPDYALFVSHNHPDGEANLVLLPPIYNKPWGVIRTQTECRGGPSYHEPYAGGNVSSTKISRNGDHEATVLLARLRFKPDSAEPTSL</sequence>
<dbReference type="Proteomes" id="UP000054007">
    <property type="component" value="Unassembled WGS sequence"/>
</dbReference>
<evidence type="ECO:0000313" key="7">
    <source>
        <dbReference type="EMBL" id="KIY72595.1"/>
    </source>
</evidence>
<dbReference type="CDD" id="cd21037">
    <property type="entry name" value="MLKL_NTD"/>
    <property type="match status" value="1"/>
</dbReference>
<keyword evidence="1" id="KW-0418">Kinase</keyword>
<dbReference type="InterPro" id="IPR008271">
    <property type="entry name" value="Ser/Thr_kinase_AS"/>
</dbReference>
<dbReference type="PROSITE" id="PS00108">
    <property type="entry name" value="PROTEIN_KINASE_ST"/>
    <property type="match status" value="1"/>
</dbReference>
<dbReference type="PANTHER" id="PTHR44329">
    <property type="entry name" value="SERINE/THREONINE-PROTEIN KINASE TNNI3K-RELATED"/>
    <property type="match status" value="1"/>
</dbReference>
<dbReference type="OrthoDB" id="1668230at2759"/>
<dbReference type="Pfam" id="PF22215">
    <property type="entry name" value="MLKL_N"/>
    <property type="match status" value="1"/>
</dbReference>
<feature type="compositionally biased region" description="Polar residues" evidence="5">
    <location>
        <begin position="301"/>
        <end position="313"/>
    </location>
</feature>
<feature type="region of interest" description="Disordered" evidence="5">
    <location>
        <begin position="1"/>
        <end position="28"/>
    </location>
</feature>
<dbReference type="InterPro" id="IPR059179">
    <property type="entry name" value="MLKL-like_MCAfunc"/>
</dbReference>
<dbReference type="EMBL" id="KN880442">
    <property type="protein sequence ID" value="KIY72595.1"/>
    <property type="molecule type" value="Genomic_DNA"/>
</dbReference>
<dbReference type="Gene3D" id="3.30.200.20">
    <property type="entry name" value="Phosphorylase Kinase, domain 1"/>
    <property type="match status" value="1"/>
</dbReference>
<dbReference type="InterPro" id="IPR017441">
    <property type="entry name" value="Protein_kinase_ATP_BS"/>
</dbReference>
<evidence type="ECO:0000256" key="2">
    <source>
        <dbReference type="ARBA" id="ARBA00022741"/>
    </source>
</evidence>
<keyword evidence="2 4" id="KW-0547">Nucleotide-binding</keyword>
<keyword evidence="1" id="KW-0723">Serine/threonine-protein kinase</keyword>
<evidence type="ECO:0000256" key="1">
    <source>
        <dbReference type="ARBA" id="ARBA00022527"/>
    </source>
</evidence>
<reference evidence="7 8" key="1">
    <citation type="journal article" date="2015" name="Fungal Genet. Biol.">
        <title>Evolution of novel wood decay mechanisms in Agaricales revealed by the genome sequences of Fistulina hepatica and Cylindrobasidium torrendii.</title>
        <authorList>
            <person name="Floudas D."/>
            <person name="Held B.W."/>
            <person name="Riley R."/>
            <person name="Nagy L.G."/>
            <person name="Koehler G."/>
            <person name="Ransdell A.S."/>
            <person name="Younus H."/>
            <person name="Chow J."/>
            <person name="Chiniquy J."/>
            <person name="Lipzen A."/>
            <person name="Tritt A."/>
            <person name="Sun H."/>
            <person name="Haridas S."/>
            <person name="LaButti K."/>
            <person name="Ohm R.A."/>
            <person name="Kues U."/>
            <person name="Blanchette R.A."/>
            <person name="Grigoriev I.V."/>
            <person name="Minto R.E."/>
            <person name="Hibbett D.S."/>
        </authorList>
    </citation>
    <scope>NUCLEOTIDE SEQUENCE [LARGE SCALE GENOMIC DNA]</scope>
    <source>
        <strain evidence="7 8">FP15055 ss-10</strain>
    </source>
</reference>
<dbReference type="GO" id="GO:0007166">
    <property type="term" value="P:cell surface receptor signaling pathway"/>
    <property type="evidence" value="ECO:0007669"/>
    <property type="project" value="InterPro"/>
</dbReference>
<feature type="region of interest" description="Disordered" evidence="5">
    <location>
        <begin position="625"/>
        <end position="673"/>
    </location>
</feature>
<feature type="binding site" evidence="4">
    <location>
        <position position="561"/>
    </location>
    <ligand>
        <name>ATP</name>
        <dbReference type="ChEBI" id="CHEBI:30616"/>
    </ligand>
</feature>
<evidence type="ECO:0000256" key="4">
    <source>
        <dbReference type="PROSITE-ProRule" id="PRU10141"/>
    </source>
</evidence>
<feature type="compositionally biased region" description="Basic and acidic residues" evidence="5">
    <location>
        <begin position="625"/>
        <end position="636"/>
    </location>
</feature>
<dbReference type="GO" id="GO:0005524">
    <property type="term" value="F:ATP binding"/>
    <property type="evidence" value="ECO:0007669"/>
    <property type="project" value="UniProtKB-UniRule"/>
</dbReference>
<dbReference type="SMART" id="SM00220">
    <property type="entry name" value="S_TKc"/>
    <property type="match status" value="1"/>
</dbReference>
<accession>A0A0D7BQS7</accession>
<dbReference type="PROSITE" id="PS00107">
    <property type="entry name" value="PROTEIN_KINASE_ATP"/>
    <property type="match status" value="1"/>
</dbReference>
<feature type="domain" description="Protein kinase" evidence="6">
    <location>
        <begin position="534"/>
        <end position="856"/>
    </location>
</feature>
<dbReference type="Gene3D" id="1.10.510.10">
    <property type="entry name" value="Transferase(Phosphotransferase) domain 1"/>
    <property type="match status" value="1"/>
</dbReference>